<evidence type="ECO:0000256" key="12">
    <source>
        <dbReference type="ARBA" id="ARBA00023170"/>
    </source>
</evidence>
<keyword evidence="13 14" id="KW-0998">Cell outer membrane</keyword>
<keyword evidence="8" id="KW-0408">Iron</keyword>
<dbReference type="InterPro" id="IPR000531">
    <property type="entry name" value="Beta-barrel_TonB"/>
</dbReference>
<keyword evidence="20" id="KW-1185">Reference proteome</keyword>
<proteinExistence type="inferred from homology"/>
<dbReference type="Pfam" id="PF00593">
    <property type="entry name" value="TonB_dep_Rec_b-barrel"/>
    <property type="match status" value="1"/>
</dbReference>
<feature type="signal peptide" evidence="16">
    <location>
        <begin position="1"/>
        <end position="24"/>
    </location>
</feature>
<dbReference type="InterPro" id="IPR039426">
    <property type="entry name" value="TonB-dep_rcpt-like"/>
</dbReference>
<evidence type="ECO:0000256" key="11">
    <source>
        <dbReference type="ARBA" id="ARBA00023136"/>
    </source>
</evidence>
<evidence type="ECO:0000256" key="14">
    <source>
        <dbReference type="PROSITE-ProRule" id="PRU01360"/>
    </source>
</evidence>
<gene>
    <name evidence="19" type="ORF">GCM10022212_33230</name>
</gene>
<dbReference type="InterPro" id="IPR037066">
    <property type="entry name" value="Plug_dom_sf"/>
</dbReference>
<feature type="domain" description="TonB-dependent receptor-like beta-barrel" evidence="17">
    <location>
        <begin position="265"/>
        <end position="703"/>
    </location>
</feature>
<evidence type="ECO:0000313" key="19">
    <source>
        <dbReference type="EMBL" id="GAA4031805.1"/>
    </source>
</evidence>
<feature type="chain" id="PRO_5047358077" description="TonB-dependent receptor" evidence="16">
    <location>
        <begin position="25"/>
        <end position="739"/>
    </location>
</feature>
<dbReference type="PANTHER" id="PTHR32552:SF89">
    <property type="entry name" value="CATECHOLATE SIDEROPHORE RECEPTOR FIU"/>
    <property type="match status" value="1"/>
</dbReference>
<dbReference type="Gene3D" id="2.40.170.20">
    <property type="entry name" value="TonB-dependent receptor, beta-barrel domain"/>
    <property type="match status" value="1"/>
</dbReference>
<dbReference type="InterPro" id="IPR012910">
    <property type="entry name" value="Plug_dom"/>
</dbReference>
<evidence type="ECO:0000256" key="6">
    <source>
        <dbReference type="ARBA" id="ARBA00022692"/>
    </source>
</evidence>
<comment type="caution">
    <text evidence="19">The sequence shown here is derived from an EMBL/GenBank/DDBJ whole genome shotgun (WGS) entry which is preliminary data.</text>
</comment>
<organism evidence="19 20">
    <name type="scientific">Actimicrobium antarcticum</name>
    <dbReference type="NCBI Taxonomy" id="1051899"/>
    <lineage>
        <taxon>Bacteria</taxon>
        <taxon>Pseudomonadati</taxon>
        <taxon>Pseudomonadota</taxon>
        <taxon>Betaproteobacteria</taxon>
        <taxon>Burkholderiales</taxon>
        <taxon>Oxalobacteraceae</taxon>
        <taxon>Actimicrobium</taxon>
    </lineage>
</organism>
<comment type="similarity">
    <text evidence="2 14 15">Belongs to the TonB-dependent receptor family.</text>
</comment>
<evidence type="ECO:0000259" key="17">
    <source>
        <dbReference type="Pfam" id="PF00593"/>
    </source>
</evidence>
<dbReference type="EMBL" id="BAAAZE010000014">
    <property type="protein sequence ID" value="GAA4031805.1"/>
    <property type="molecule type" value="Genomic_DNA"/>
</dbReference>
<evidence type="ECO:0000256" key="3">
    <source>
        <dbReference type="ARBA" id="ARBA00022448"/>
    </source>
</evidence>
<dbReference type="PANTHER" id="PTHR32552">
    <property type="entry name" value="FERRICHROME IRON RECEPTOR-RELATED"/>
    <property type="match status" value="1"/>
</dbReference>
<evidence type="ECO:0000313" key="20">
    <source>
        <dbReference type="Proteomes" id="UP001501353"/>
    </source>
</evidence>
<dbReference type="Proteomes" id="UP001501353">
    <property type="component" value="Unassembled WGS sequence"/>
</dbReference>
<sequence length="739" mass="79814">MRTRLSQIISLALLSLAVGPEAYAADAVDLGSVNVSAAAGAYRPKEAAKGTASAIAPTQSSLLATQPQSVITREFIEKSVAPTGDYSAIVNIAPSLSGTAANGPGLSETKTTMRGFKDDQYNITFDGIPWGDTNNPAHHSTSFFPASVIGGAVVERGPGNASNLGFATFGGTINLFSKKPAQEMGYGFTTSFGTWNTRLYSAYYESGRLQNAGDATVQLNYNHLQSDGYLTGNTIKSDNYTVKVQKPLGDATLLTAFASFNDIKYTQNDNGNGPTLAQSAQFGKNYSLNDDPTSFNYTGFNYTTKKTDFAYLRLQSSWGAGWNTDNSLYTYAYDNQTISSTDPTGATAPGTKIGGVGNKDIPGIDKQNKYRVYGDMFKATKQLDAGLARVGIWLEKSDSDRHQYDLDLTKGNIRDPRETKPTPLQQPSVLFDQQSSVTTAQPFAEFEWAAGPGLTVTPGVKFVNITRSVDALINQTTRLPQNASTSYRTTLPFLTINQQLTPALAVYAQYAKGFQIPDLKSFYIANPSQNSSDPQKSTNYQLGIVGKSDRFTWDADLYQIDFTNKYVSNNLTGADAAFVNLGGVTYKGIEAQGTYVIGSGFSVYANGSVNQAKSAETGQTIANAPQMTAALGGLYGAGPWSASLIYKVTGSAHQTEYDATKPADYDYYKVQAYKNADLGVSYSIRNPFLGSKLLKLQLNVFNLLDKQDITSITAGKTRPFDQYLYQVPRSMQISAKADF</sequence>
<evidence type="ECO:0000256" key="7">
    <source>
        <dbReference type="ARBA" id="ARBA00022729"/>
    </source>
</evidence>
<dbReference type="PROSITE" id="PS52016">
    <property type="entry name" value="TONB_DEPENDENT_REC_3"/>
    <property type="match status" value="1"/>
</dbReference>
<evidence type="ECO:0000256" key="5">
    <source>
        <dbReference type="ARBA" id="ARBA00022496"/>
    </source>
</evidence>
<evidence type="ECO:0000256" key="2">
    <source>
        <dbReference type="ARBA" id="ARBA00009810"/>
    </source>
</evidence>
<evidence type="ECO:0000256" key="9">
    <source>
        <dbReference type="ARBA" id="ARBA00023065"/>
    </source>
</evidence>
<keyword evidence="9" id="KW-0406">Ion transport</keyword>
<keyword evidence="7 16" id="KW-0732">Signal</keyword>
<keyword evidence="5" id="KW-0410">Iron transport</keyword>
<evidence type="ECO:0000256" key="8">
    <source>
        <dbReference type="ARBA" id="ARBA00023004"/>
    </source>
</evidence>
<evidence type="ECO:0000256" key="10">
    <source>
        <dbReference type="ARBA" id="ARBA00023077"/>
    </source>
</evidence>
<evidence type="ECO:0000256" key="15">
    <source>
        <dbReference type="RuleBase" id="RU003357"/>
    </source>
</evidence>
<keyword evidence="4 14" id="KW-1134">Transmembrane beta strand</keyword>
<evidence type="ECO:0000256" key="1">
    <source>
        <dbReference type="ARBA" id="ARBA00004571"/>
    </source>
</evidence>
<dbReference type="Gene3D" id="2.170.130.10">
    <property type="entry name" value="TonB-dependent receptor, plug domain"/>
    <property type="match status" value="1"/>
</dbReference>
<keyword evidence="6 14" id="KW-0812">Transmembrane</keyword>
<keyword evidence="10 15" id="KW-0798">TonB box</keyword>
<dbReference type="SUPFAM" id="SSF56935">
    <property type="entry name" value="Porins"/>
    <property type="match status" value="1"/>
</dbReference>
<keyword evidence="11 14" id="KW-0472">Membrane</keyword>
<name>A0ABP7TVB4_9BURK</name>
<evidence type="ECO:0008006" key="21">
    <source>
        <dbReference type="Google" id="ProtNLM"/>
    </source>
</evidence>
<feature type="domain" description="TonB-dependent receptor plug" evidence="18">
    <location>
        <begin position="65"/>
        <end position="165"/>
    </location>
</feature>
<reference evidence="20" key="1">
    <citation type="journal article" date="2019" name="Int. J. Syst. Evol. Microbiol.">
        <title>The Global Catalogue of Microorganisms (GCM) 10K type strain sequencing project: providing services to taxonomists for standard genome sequencing and annotation.</title>
        <authorList>
            <consortium name="The Broad Institute Genomics Platform"/>
            <consortium name="The Broad Institute Genome Sequencing Center for Infectious Disease"/>
            <person name="Wu L."/>
            <person name="Ma J."/>
        </authorList>
    </citation>
    <scope>NUCLEOTIDE SEQUENCE [LARGE SCALE GENOMIC DNA]</scope>
    <source>
        <strain evidence="20">JCM 16673</strain>
    </source>
</reference>
<dbReference type="Pfam" id="PF07715">
    <property type="entry name" value="Plug"/>
    <property type="match status" value="1"/>
</dbReference>
<evidence type="ECO:0000256" key="4">
    <source>
        <dbReference type="ARBA" id="ARBA00022452"/>
    </source>
</evidence>
<dbReference type="InterPro" id="IPR036942">
    <property type="entry name" value="Beta-barrel_TonB_sf"/>
</dbReference>
<accession>A0ABP7TVB4</accession>
<evidence type="ECO:0000256" key="16">
    <source>
        <dbReference type="SAM" id="SignalP"/>
    </source>
</evidence>
<evidence type="ECO:0000259" key="18">
    <source>
        <dbReference type="Pfam" id="PF07715"/>
    </source>
</evidence>
<evidence type="ECO:0000256" key="13">
    <source>
        <dbReference type="ARBA" id="ARBA00023237"/>
    </source>
</evidence>
<keyword evidence="12" id="KW-0675">Receptor</keyword>
<comment type="subcellular location">
    <subcellularLocation>
        <location evidence="1 14">Cell outer membrane</location>
        <topology evidence="1 14">Multi-pass membrane protein</topology>
    </subcellularLocation>
</comment>
<protein>
    <recommendedName>
        <fullName evidence="21">TonB-dependent receptor</fullName>
    </recommendedName>
</protein>
<keyword evidence="3 14" id="KW-0813">Transport</keyword>